<dbReference type="EMBL" id="JBHTHR010000012">
    <property type="protein sequence ID" value="MFD0799944.1"/>
    <property type="molecule type" value="Genomic_DNA"/>
</dbReference>
<keyword evidence="3" id="KW-1185">Reference proteome</keyword>
<sequence>MSQATAFDTASVEAEFAVITARLDPFSEPDPEHETRPAPEAAPAEKEAEAPEKENEEER</sequence>
<evidence type="ECO:0000313" key="3">
    <source>
        <dbReference type="Proteomes" id="UP001596956"/>
    </source>
</evidence>
<evidence type="ECO:0000313" key="2">
    <source>
        <dbReference type="EMBL" id="MFD0799944.1"/>
    </source>
</evidence>
<feature type="region of interest" description="Disordered" evidence="1">
    <location>
        <begin position="21"/>
        <end position="59"/>
    </location>
</feature>
<reference evidence="3" key="1">
    <citation type="journal article" date="2019" name="Int. J. Syst. Evol. Microbiol.">
        <title>The Global Catalogue of Microorganisms (GCM) 10K type strain sequencing project: providing services to taxonomists for standard genome sequencing and annotation.</title>
        <authorList>
            <consortium name="The Broad Institute Genomics Platform"/>
            <consortium name="The Broad Institute Genome Sequencing Center for Infectious Disease"/>
            <person name="Wu L."/>
            <person name="Ma J."/>
        </authorList>
    </citation>
    <scope>NUCLEOTIDE SEQUENCE [LARGE SCALE GENOMIC DNA]</scope>
    <source>
        <strain evidence="3">CCUG 63369</strain>
    </source>
</reference>
<organism evidence="2 3">
    <name type="scientific">Streptomonospora algeriensis</name>
    <dbReference type="NCBI Taxonomy" id="995084"/>
    <lineage>
        <taxon>Bacteria</taxon>
        <taxon>Bacillati</taxon>
        <taxon>Actinomycetota</taxon>
        <taxon>Actinomycetes</taxon>
        <taxon>Streptosporangiales</taxon>
        <taxon>Nocardiopsidaceae</taxon>
        <taxon>Streptomonospora</taxon>
    </lineage>
</organism>
<comment type="caution">
    <text evidence="2">The sequence shown here is derived from an EMBL/GenBank/DDBJ whole genome shotgun (WGS) entry which is preliminary data.</text>
</comment>
<accession>A0ABW3BA51</accession>
<proteinExistence type="predicted"/>
<feature type="compositionally biased region" description="Basic and acidic residues" evidence="1">
    <location>
        <begin position="30"/>
        <end position="53"/>
    </location>
</feature>
<dbReference type="Proteomes" id="UP001596956">
    <property type="component" value="Unassembled WGS sequence"/>
</dbReference>
<evidence type="ECO:0000256" key="1">
    <source>
        <dbReference type="SAM" id="MobiDB-lite"/>
    </source>
</evidence>
<name>A0ABW3BA51_9ACTN</name>
<protein>
    <submittedName>
        <fullName evidence="2">Uncharacterized protein</fullName>
    </submittedName>
</protein>
<gene>
    <name evidence="2" type="ORF">ACFQZU_01230</name>
</gene>